<evidence type="ECO:0000313" key="2">
    <source>
        <dbReference type="Proteomes" id="UP000323425"/>
    </source>
</evidence>
<dbReference type="InterPro" id="IPR029035">
    <property type="entry name" value="DHS-like_NAD/FAD-binding_dom"/>
</dbReference>
<dbReference type="Proteomes" id="UP000323425">
    <property type="component" value="Unassembled WGS sequence"/>
</dbReference>
<dbReference type="AlphaFoldDB" id="A0A5M9INA7"/>
<sequence>MEGSRVHYDAVRRALENGNAAIMVGAGFSRNAENGDQLATWYEVAQELWKELNPDRGELKEFSTSMVTQLAEQYAQVFSKPALEDLLKRLIPDDRVSPGILHKQLLTLPWCEIFTTNYDTLLERASEDIADHAHYIVTCREDIPQSKMLNRRRIVKLHGSFPSQRPFIFTEEDYRRYPDQSAPFVNLVRQSILENIFCLIGFSGDDPNFLHWIGWVRDVLDQHALPIYLFLGSAPTLGQQRLLEARRVTPVVLPLMEGVEESDYAARYRELIRILKEPLNSDQKSWGSFIINKTKSATTLVTNEEKLDYVQDSYLELRKARESYPGWLVAPRDVRAKFSSTISQITGHINSKKLQDHIVEHAPHVGIAIIADYSWHQEVLLQCFDDALAEFSIRLLAATEHASFQESIAEHEALSSFSIKSQSSFNEKWKEVAINLVRWARQELKQSEYDRIRTDLLCKFPSDLHLKDELIYEDALLALYKGNRDIAKSLLTSWEIKSPDGYMFVRKGMLLGEVGDVSVGLATSLTGLKKIRKNQRSRTSSVRYLSQEAWACLTISYLQKTLAWSMNFRRKVGEPDPEINPEELNQRLADLAAIGYDVIQETQSLMADLNAETPPPSKPVSRVPLFDLASYSTTRHIGVSSTFDKKIKSAFAWLSLSDRVSLVPRIDDTTFDIGAFGQAAWWVQYADSMERVLSVMIRTLNKKMLEPRSESKLIHSAGWFSRYQVARAKEHLANSICEQSLSLIERFFENTHDDNERTRLAVFHLELFGRLIIRITESELVYLFGERIVALHHSKIIAQYSEIWKSLAICIARCFENLNPIDRRRLARSIAAIPSLAHDESIRSANQNSWIMFHKIKLRPDDLKVDHPSADIKKDIDELISILKNSNIGNLNHSKNLAGVWQRLFWLRDWGFTNDLQVQEINSILSSQADWPILPGHHFWAPLLWMSDTKKSKSNAFKKWLLKQKIKNFRVTQGDQKIKLEGRTSWGMDADNDYFINVFASLERSKWSPRDFIKVLYTVKEWWDDEWLLITQNMDRISALIDMTNERLINVDRVAAEFIDLHGYDSFYKSEIFTWFSEVQAESLMVKSDFLRTRIAKSFSQLRNDDLREIEKNLIEELLCGDVSRTNKALAIIWYWVEHPGASKSPKPDGLISTIVAIVATRRIPILFRTMDLITELVSRHQNWLCASSFTTLAIGMKMMIEELKYDDRPHGTGIPDELIPELRFGCLRLATALEKIENNEVKAVADLWKDQARSDPLPELRYFKQ</sequence>
<organism evidence="1 2">
    <name type="scientific">Pseudomonas extremaustralis</name>
    <dbReference type="NCBI Taxonomy" id="359110"/>
    <lineage>
        <taxon>Bacteria</taxon>
        <taxon>Pseudomonadati</taxon>
        <taxon>Pseudomonadota</taxon>
        <taxon>Gammaproteobacteria</taxon>
        <taxon>Pseudomonadales</taxon>
        <taxon>Pseudomonadaceae</taxon>
        <taxon>Pseudomonas</taxon>
    </lineage>
</organism>
<dbReference type="EMBL" id="VTFH01000004">
    <property type="protein sequence ID" value="KAA8557269.1"/>
    <property type="molecule type" value="Genomic_DNA"/>
</dbReference>
<evidence type="ECO:0000313" key="1">
    <source>
        <dbReference type="EMBL" id="KAA8557269.1"/>
    </source>
</evidence>
<dbReference type="Pfam" id="PF13289">
    <property type="entry name" value="SIR2_2"/>
    <property type="match status" value="1"/>
</dbReference>
<dbReference type="SUPFAM" id="SSF52467">
    <property type="entry name" value="DHS-like NAD/FAD-binding domain"/>
    <property type="match status" value="1"/>
</dbReference>
<comment type="caution">
    <text evidence="1">The sequence shown here is derived from an EMBL/GenBank/DDBJ whole genome shotgun (WGS) entry which is preliminary data.</text>
</comment>
<reference evidence="1 2" key="1">
    <citation type="journal article" date="2018" name="Plant Biotechnol. Rep.">
        <title>Diversity and antifungal activity of endophytic bacteria associated with Panax ginseng seedlings.</title>
        <authorList>
            <person name="Park J.M."/>
            <person name="Hong C.E."/>
            <person name="Jo S.H."/>
        </authorList>
    </citation>
    <scope>NUCLEOTIDE SEQUENCE [LARGE SCALE GENOMIC DNA]</scope>
    <source>
        <strain evidence="1 2">PgKB38</strain>
    </source>
</reference>
<proteinExistence type="predicted"/>
<dbReference type="RefSeq" id="WP_150296512.1">
    <property type="nucleotide sequence ID" value="NZ_VTFH01000004.1"/>
</dbReference>
<name>A0A5M9INA7_9PSED</name>
<protein>
    <submittedName>
        <fullName evidence="1">Uncharacterized protein</fullName>
    </submittedName>
</protein>
<gene>
    <name evidence="1" type="ORF">FX985_06406</name>
</gene>
<accession>A0A5M9INA7</accession>